<evidence type="ECO:0000313" key="1">
    <source>
        <dbReference type="EMBL" id="KAH3790635.1"/>
    </source>
</evidence>
<gene>
    <name evidence="1" type="ORF">DPMN_168840</name>
</gene>
<reference evidence="1" key="2">
    <citation type="submission" date="2020-11" db="EMBL/GenBank/DDBJ databases">
        <authorList>
            <person name="McCartney M.A."/>
            <person name="Auch B."/>
            <person name="Kono T."/>
            <person name="Mallez S."/>
            <person name="Becker A."/>
            <person name="Gohl D.M."/>
            <person name="Silverstein K.A.T."/>
            <person name="Koren S."/>
            <person name="Bechman K.B."/>
            <person name="Herman A."/>
            <person name="Abrahante J.E."/>
            <person name="Garbe J."/>
        </authorList>
    </citation>
    <scope>NUCLEOTIDE SEQUENCE</scope>
    <source>
        <strain evidence="1">Duluth1</strain>
        <tissue evidence="1">Whole animal</tissue>
    </source>
</reference>
<name>A0A9D4F6B1_DREPO</name>
<organism evidence="1 2">
    <name type="scientific">Dreissena polymorpha</name>
    <name type="common">Zebra mussel</name>
    <name type="synonym">Mytilus polymorpha</name>
    <dbReference type="NCBI Taxonomy" id="45954"/>
    <lineage>
        <taxon>Eukaryota</taxon>
        <taxon>Metazoa</taxon>
        <taxon>Spiralia</taxon>
        <taxon>Lophotrochozoa</taxon>
        <taxon>Mollusca</taxon>
        <taxon>Bivalvia</taxon>
        <taxon>Autobranchia</taxon>
        <taxon>Heteroconchia</taxon>
        <taxon>Euheterodonta</taxon>
        <taxon>Imparidentia</taxon>
        <taxon>Neoheterodontei</taxon>
        <taxon>Myida</taxon>
        <taxon>Dreissenoidea</taxon>
        <taxon>Dreissenidae</taxon>
        <taxon>Dreissena</taxon>
    </lineage>
</organism>
<dbReference type="EMBL" id="JAIWYP010000008">
    <property type="protein sequence ID" value="KAH3790635.1"/>
    <property type="molecule type" value="Genomic_DNA"/>
</dbReference>
<dbReference type="Proteomes" id="UP000828390">
    <property type="component" value="Unassembled WGS sequence"/>
</dbReference>
<reference evidence="1" key="1">
    <citation type="journal article" date="2019" name="bioRxiv">
        <title>The Genome of the Zebra Mussel, Dreissena polymorpha: A Resource for Invasive Species Research.</title>
        <authorList>
            <person name="McCartney M.A."/>
            <person name="Auch B."/>
            <person name="Kono T."/>
            <person name="Mallez S."/>
            <person name="Zhang Y."/>
            <person name="Obille A."/>
            <person name="Becker A."/>
            <person name="Abrahante J.E."/>
            <person name="Garbe J."/>
            <person name="Badalamenti J.P."/>
            <person name="Herman A."/>
            <person name="Mangelson H."/>
            <person name="Liachko I."/>
            <person name="Sullivan S."/>
            <person name="Sone E.D."/>
            <person name="Koren S."/>
            <person name="Silverstein K.A.T."/>
            <person name="Beckman K.B."/>
            <person name="Gohl D.M."/>
        </authorList>
    </citation>
    <scope>NUCLEOTIDE SEQUENCE</scope>
    <source>
        <strain evidence="1">Duluth1</strain>
        <tissue evidence="1">Whole animal</tissue>
    </source>
</reference>
<sequence length="57" mass="6505">MQQFTGFPKVRARSLIGKMEFATEYSPEILVLLMGTNDLYEDVYGGNHRGTNLRHCV</sequence>
<accession>A0A9D4F6B1</accession>
<dbReference type="AlphaFoldDB" id="A0A9D4F6B1"/>
<comment type="caution">
    <text evidence="1">The sequence shown here is derived from an EMBL/GenBank/DDBJ whole genome shotgun (WGS) entry which is preliminary data.</text>
</comment>
<evidence type="ECO:0000313" key="2">
    <source>
        <dbReference type="Proteomes" id="UP000828390"/>
    </source>
</evidence>
<keyword evidence="2" id="KW-1185">Reference proteome</keyword>
<protein>
    <submittedName>
        <fullName evidence="1">Uncharacterized protein</fullName>
    </submittedName>
</protein>
<proteinExistence type="predicted"/>